<evidence type="ECO:0000313" key="7">
    <source>
        <dbReference type="EMBL" id="KAK4872854.1"/>
    </source>
</evidence>
<dbReference type="PANTHER" id="PTHR43128">
    <property type="entry name" value="L-2-HYDROXYCARBOXYLATE DEHYDROGENASE (NAD(P)(+))"/>
    <property type="match status" value="1"/>
</dbReference>
<comment type="similarity">
    <text evidence="4">Belongs to the LDH/MDH superfamily.</text>
</comment>
<reference evidence="8" key="1">
    <citation type="submission" date="2023-01" db="EMBL/GenBank/DDBJ databases">
        <title>Key to firefly adult light organ development and bioluminescence: homeobox transcription factors regulate luciferase expression and transportation to peroxisome.</title>
        <authorList>
            <person name="Fu X."/>
        </authorList>
    </citation>
    <scope>NUCLEOTIDE SEQUENCE [LARGE SCALE GENOMIC DNA]</scope>
</reference>
<dbReference type="SUPFAM" id="SSF51735">
    <property type="entry name" value="NAD(P)-binding Rossmann-fold domains"/>
    <property type="match status" value="1"/>
</dbReference>
<dbReference type="Gene3D" id="3.40.50.720">
    <property type="entry name" value="NAD(P)-binding Rossmann-like Domain"/>
    <property type="match status" value="1"/>
</dbReference>
<keyword evidence="8" id="KW-1185">Reference proteome</keyword>
<evidence type="ECO:0000256" key="4">
    <source>
        <dbReference type="RuleBase" id="RU003369"/>
    </source>
</evidence>
<feature type="binding site" evidence="3">
    <location>
        <position position="65"/>
    </location>
    <ligand>
        <name>NAD(+)</name>
        <dbReference type="ChEBI" id="CHEBI:57540"/>
    </ligand>
</feature>
<protein>
    <submittedName>
        <fullName evidence="7">Uncharacterized protein</fullName>
    </submittedName>
</protein>
<dbReference type="InterPro" id="IPR022383">
    <property type="entry name" value="Lactate/malate_DH_C"/>
</dbReference>
<keyword evidence="2 3" id="KW-0520">NAD</keyword>
<dbReference type="Gene3D" id="3.90.110.10">
    <property type="entry name" value="Lactate dehydrogenase/glycoside hydrolase, family 4, C-terminal"/>
    <property type="match status" value="1"/>
</dbReference>
<dbReference type="InterPro" id="IPR036291">
    <property type="entry name" value="NAD(P)-bd_dom_sf"/>
</dbReference>
<evidence type="ECO:0000259" key="5">
    <source>
        <dbReference type="Pfam" id="PF00056"/>
    </source>
</evidence>
<dbReference type="InterPro" id="IPR001557">
    <property type="entry name" value="L-lactate/malate_DH"/>
</dbReference>
<dbReference type="Proteomes" id="UP001353858">
    <property type="component" value="Unassembled WGS sequence"/>
</dbReference>
<gene>
    <name evidence="7" type="ORF">RN001_014883</name>
</gene>
<evidence type="ECO:0000256" key="2">
    <source>
        <dbReference type="ARBA" id="ARBA00023027"/>
    </source>
</evidence>
<proteinExistence type="inferred from homology"/>
<dbReference type="Pfam" id="PF02866">
    <property type="entry name" value="Ldh_1_C"/>
    <property type="match status" value="1"/>
</dbReference>
<dbReference type="PIRSF" id="PIRSF000102">
    <property type="entry name" value="Lac_mal_DH"/>
    <property type="match status" value="1"/>
</dbReference>
<feature type="domain" description="Lactate/malate dehydrogenase N-terminal" evidence="5">
    <location>
        <begin position="1"/>
        <end position="112"/>
    </location>
</feature>
<accession>A0AAN7PNY6</accession>
<dbReference type="PANTHER" id="PTHR43128:SF16">
    <property type="entry name" value="L-LACTATE DEHYDROGENASE"/>
    <property type="match status" value="1"/>
</dbReference>
<dbReference type="SUPFAM" id="SSF56327">
    <property type="entry name" value="LDH C-terminal domain-like"/>
    <property type="match status" value="1"/>
</dbReference>
<comment type="caution">
    <text evidence="7">The sequence shown here is derived from an EMBL/GenBank/DDBJ whole genome shotgun (WGS) entry which is preliminary data.</text>
</comment>
<evidence type="ECO:0000256" key="3">
    <source>
        <dbReference type="PIRSR" id="PIRSR000102-3"/>
    </source>
</evidence>
<organism evidence="7 8">
    <name type="scientific">Aquatica leii</name>
    <dbReference type="NCBI Taxonomy" id="1421715"/>
    <lineage>
        <taxon>Eukaryota</taxon>
        <taxon>Metazoa</taxon>
        <taxon>Ecdysozoa</taxon>
        <taxon>Arthropoda</taxon>
        <taxon>Hexapoda</taxon>
        <taxon>Insecta</taxon>
        <taxon>Pterygota</taxon>
        <taxon>Neoptera</taxon>
        <taxon>Endopterygota</taxon>
        <taxon>Coleoptera</taxon>
        <taxon>Polyphaga</taxon>
        <taxon>Elateriformia</taxon>
        <taxon>Elateroidea</taxon>
        <taxon>Lampyridae</taxon>
        <taxon>Luciolinae</taxon>
        <taxon>Aquatica</taxon>
    </lineage>
</organism>
<name>A0AAN7PNY6_9COLE</name>
<dbReference type="PRINTS" id="PR00086">
    <property type="entry name" value="LLDHDRGNASE"/>
</dbReference>
<sequence>MFDTNENRVRAEMLDLQHGSTFLNNPKIEASCNLKVIKNSRVCVLTVGESPTEPDSDMCALAKKNTEMIRSIVPFIFKYSPHTILLVVTSPVEAMTYACAQLADVPKHKIIGTGCNLDSTRLRFFMSQKYKVAGDSCKGWIVGESGSHSVVLWSTLTVGGVRLCSVNPLIGTNCDPENWTCIHQQVINADYELINLKGCVSWAVAGNAVDIIDSILNNTRKVFSVSVAAQSYYGICHNVYVSLPCVLGEGGVSEILTLPITDNEHEELLCAVAVIRKMQKSTCL</sequence>
<feature type="domain" description="Lactate/malate dehydrogenase C-terminal" evidence="6">
    <location>
        <begin position="116"/>
        <end position="277"/>
    </location>
</feature>
<evidence type="ECO:0000256" key="1">
    <source>
        <dbReference type="ARBA" id="ARBA00023002"/>
    </source>
</evidence>
<dbReference type="InterPro" id="IPR015955">
    <property type="entry name" value="Lactate_DH/Glyco_Ohase_4_C"/>
</dbReference>
<dbReference type="Pfam" id="PF00056">
    <property type="entry name" value="Ldh_1_N"/>
    <property type="match status" value="1"/>
</dbReference>
<evidence type="ECO:0000259" key="6">
    <source>
        <dbReference type="Pfam" id="PF02866"/>
    </source>
</evidence>
<dbReference type="GO" id="GO:0006089">
    <property type="term" value="P:lactate metabolic process"/>
    <property type="evidence" value="ECO:0007669"/>
    <property type="project" value="TreeGrafter"/>
</dbReference>
<dbReference type="AlphaFoldDB" id="A0AAN7PNY6"/>
<dbReference type="EMBL" id="JARPUR010000007">
    <property type="protein sequence ID" value="KAK4872854.1"/>
    <property type="molecule type" value="Genomic_DNA"/>
</dbReference>
<dbReference type="InterPro" id="IPR001236">
    <property type="entry name" value="Lactate/malate_DH_N"/>
</dbReference>
<dbReference type="GO" id="GO:0004459">
    <property type="term" value="F:L-lactate dehydrogenase (NAD+) activity"/>
    <property type="evidence" value="ECO:0007669"/>
    <property type="project" value="TreeGrafter"/>
</dbReference>
<evidence type="ECO:0000313" key="8">
    <source>
        <dbReference type="Proteomes" id="UP001353858"/>
    </source>
</evidence>
<keyword evidence="1 4" id="KW-0560">Oxidoreductase</keyword>